<dbReference type="Pfam" id="PF00646">
    <property type="entry name" value="F-box"/>
    <property type="match status" value="1"/>
</dbReference>
<gene>
    <name evidence="3" type="ORF">NE237_017760</name>
</gene>
<evidence type="ECO:0000256" key="1">
    <source>
        <dbReference type="SAM" id="MobiDB-lite"/>
    </source>
</evidence>
<proteinExistence type="predicted"/>
<reference evidence="3" key="1">
    <citation type="journal article" date="2023" name="Plant J.">
        <title>The genome of the king protea, Protea cynaroides.</title>
        <authorList>
            <person name="Chang J."/>
            <person name="Duong T.A."/>
            <person name="Schoeman C."/>
            <person name="Ma X."/>
            <person name="Roodt D."/>
            <person name="Barker N."/>
            <person name="Li Z."/>
            <person name="Van de Peer Y."/>
            <person name="Mizrachi E."/>
        </authorList>
    </citation>
    <scope>NUCLEOTIDE SEQUENCE</scope>
    <source>
        <tissue evidence="3">Young leaves</tissue>
    </source>
</reference>
<dbReference type="Pfam" id="PF07734">
    <property type="entry name" value="FBA_1"/>
    <property type="match status" value="1"/>
</dbReference>
<accession>A0A9Q0K8R7</accession>
<organism evidence="3 4">
    <name type="scientific">Protea cynaroides</name>
    <dbReference type="NCBI Taxonomy" id="273540"/>
    <lineage>
        <taxon>Eukaryota</taxon>
        <taxon>Viridiplantae</taxon>
        <taxon>Streptophyta</taxon>
        <taxon>Embryophyta</taxon>
        <taxon>Tracheophyta</taxon>
        <taxon>Spermatophyta</taxon>
        <taxon>Magnoliopsida</taxon>
        <taxon>Proteales</taxon>
        <taxon>Proteaceae</taxon>
        <taxon>Protea</taxon>
    </lineage>
</organism>
<keyword evidence="4" id="KW-1185">Reference proteome</keyword>
<dbReference type="InterPro" id="IPR036047">
    <property type="entry name" value="F-box-like_dom_sf"/>
</dbReference>
<comment type="caution">
    <text evidence="3">The sequence shown here is derived from an EMBL/GenBank/DDBJ whole genome shotgun (WGS) entry which is preliminary data.</text>
</comment>
<dbReference type="CDD" id="cd22157">
    <property type="entry name" value="F-box_AtFBW1-like"/>
    <property type="match status" value="1"/>
</dbReference>
<evidence type="ECO:0000259" key="2">
    <source>
        <dbReference type="PROSITE" id="PS50181"/>
    </source>
</evidence>
<dbReference type="Proteomes" id="UP001141806">
    <property type="component" value="Unassembled WGS sequence"/>
</dbReference>
<sequence>MKRGKQEQASREITWFVLPSEIEDNILSRLPVKSLLRFRCVCKHWCNLVTNPYFIKMQLNRSNQIKEGLKLVHAYGAEVYCIDVEACRNQCVETRGQMKIKMHKELVLPFRDQFKNLFWEVSGSCNGLLCLSTYDGLYLLNPATQEYKRLPYPKIRFSLKLTVFGFGYSPRTDEYKVVMIIYYYRSEHSVHCDDVYVYTVGTNSSWRSIGGTEYRIEGTENWFHYPYHHALVNGAIHWMARGKLSFSMAPISFDFGDEKFRKLSLPKSFRQEDTTHPMWLAELDGFLSLYQCKVENFNIWAMKDYGDVQSWTKVFSVANPILCSIWGLFKPLYILKKDEEVLCESDSGYFILDLVKGKICRLYLRDELYNSSTKIYFESLVSLGADHGSKQERRGKEGGKLAVEATGD</sequence>
<dbReference type="InterPro" id="IPR006527">
    <property type="entry name" value="F-box-assoc_dom_typ1"/>
</dbReference>
<dbReference type="PANTHER" id="PTHR31672">
    <property type="entry name" value="BNACNNG10540D PROTEIN"/>
    <property type="match status" value="1"/>
</dbReference>
<dbReference type="PANTHER" id="PTHR31672:SF13">
    <property type="entry name" value="F-BOX PROTEIN CPR30-LIKE"/>
    <property type="match status" value="1"/>
</dbReference>
<evidence type="ECO:0000313" key="3">
    <source>
        <dbReference type="EMBL" id="KAJ4965911.1"/>
    </source>
</evidence>
<dbReference type="InterPro" id="IPR050796">
    <property type="entry name" value="SCF_F-box_component"/>
</dbReference>
<dbReference type="OrthoDB" id="591557at2759"/>
<dbReference type="InterPro" id="IPR017451">
    <property type="entry name" value="F-box-assoc_interact_dom"/>
</dbReference>
<dbReference type="NCBIfam" id="TIGR01640">
    <property type="entry name" value="F_box_assoc_1"/>
    <property type="match status" value="1"/>
</dbReference>
<dbReference type="SUPFAM" id="SSF81383">
    <property type="entry name" value="F-box domain"/>
    <property type="match status" value="1"/>
</dbReference>
<protein>
    <recommendedName>
        <fullName evidence="2">F-box domain-containing protein</fullName>
    </recommendedName>
</protein>
<feature type="domain" description="F-box" evidence="2">
    <location>
        <begin position="12"/>
        <end position="57"/>
    </location>
</feature>
<dbReference type="SMART" id="SM00256">
    <property type="entry name" value="FBOX"/>
    <property type="match status" value="1"/>
</dbReference>
<dbReference type="PROSITE" id="PS50181">
    <property type="entry name" value="FBOX"/>
    <property type="match status" value="1"/>
</dbReference>
<feature type="compositionally biased region" description="Basic and acidic residues" evidence="1">
    <location>
        <begin position="388"/>
        <end position="399"/>
    </location>
</feature>
<dbReference type="EMBL" id="JAMYWD010000007">
    <property type="protein sequence ID" value="KAJ4965911.1"/>
    <property type="molecule type" value="Genomic_DNA"/>
</dbReference>
<evidence type="ECO:0000313" key="4">
    <source>
        <dbReference type="Proteomes" id="UP001141806"/>
    </source>
</evidence>
<feature type="region of interest" description="Disordered" evidence="1">
    <location>
        <begin position="388"/>
        <end position="408"/>
    </location>
</feature>
<dbReference type="Gene3D" id="1.20.1280.50">
    <property type="match status" value="1"/>
</dbReference>
<dbReference type="InterPro" id="IPR001810">
    <property type="entry name" value="F-box_dom"/>
</dbReference>
<name>A0A9Q0K8R7_9MAGN</name>
<dbReference type="AlphaFoldDB" id="A0A9Q0K8R7"/>